<dbReference type="GeneID" id="94692091"/>
<dbReference type="SUPFAM" id="SSF51905">
    <property type="entry name" value="FAD/NAD(P)-binding domain"/>
    <property type="match status" value="1"/>
</dbReference>
<dbReference type="InterPro" id="IPR050151">
    <property type="entry name" value="Class-I_Pyr_Nuc-Dis_Oxidored"/>
</dbReference>
<feature type="domain" description="Lipoyl-binding" evidence="13">
    <location>
        <begin position="3"/>
        <end position="77"/>
    </location>
</feature>
<gene>
    <name evidence="14" type="ORF">SAMN05421547_10474</name>
</gene>
<accession>A0A1H3J3D8</accession>
<dbReference type="NCBIfam" id="TIGR01350">
    <property type="entry name" value="lipoamide_DH"/>
    <property type="match status" value="1"/>
</dbReference>
<dbReference type="Gene3D" id="2.40.50.100">
    <property type="match status" value="1"/>
</dbReference>
<evidence type="ECO:0000256" key="12">
    <source>
        <dbReference type="RuleBase" id="RU003692"/>
    </source>
</evidence>
<dbReference type="Gene3D" id="3.50.50.60">
    <property type="entry name" value="FAD/NAD(P)-binding domain"/>
    <property type="match status" value="2"/>
</dbReference>
<dbReference type="PANTHER" id="PTHR22912:SF160">
    <property type="entry name" value="DIHYDROLIPOYL DEHYDROGENASE"/>
    <property type="match status" value="1"/>
</dbReference>
<keyword evidence="9" id="KW-1015">Disulfide bond</keyword>
<dbReference type="AlphaFoldDB" id="A0A1H3J3D8"/>
<evidence type="ECO:0000256" key="5">
    <source>
        <dbReference type="ARBA" id="ARBA00022823"/>
    </source>
</evidence>
<evidence type="ECO:0000256" key="10">
    <source>
        <dbReference type="ARBA" id="ARBA00023284"/>
    </source>
</evidence>
<dbReference type="InterPro" id="IPR036188">
    <property type="entry name" value="FAD/NAD-bd_sf"/>
</dbReference>
<dbReference type="InterPro" id="IPR012999">
    <property type="entry name" value="Pyr_OxRdtase_I_AS"/>
</dbReference>
<dbReference type="PROSITE" id="PS50968">
    <property type="entry name" value="BIOTINYL_LIPOYL"/>
    <property type="match status" value="1"/>
</dbReference>
<dbReference type="PRINTS" id="PR00411">
    <property type="entry name" value="PNDRDTASEI"/>
</dbReference>
<dbReference type="InterPro" id="IPR023753">
    <property type="entry name" value="FAD/NAD-binding_dom"/>
</dbReference>
<dbReference type="FunFam" id="2.40.50.100:FF:000009">
    <property type="entry name" value="Acetyltransferase component of pyruvate dehydrogenase complex"/>
    <property type="match status" value="1"/>
</dbReference>
<evidence type="ECO:0000313" key="15">
    <source>
        <dbReference type="Proteomes" id="UP000183417"/>
    </source>
</evidence>
<reference evidence="14 15" key="1">
    <citation type="submission" date="2016-10" db="EMBL/GenBank/DDBJ databases">
        <authorList>
            <person name="de Groot N.N."/>
        </authorList>
    </citation>
    <scope>NUCLEOTIDE SEQUENCE [LARGE SCALE GENOMIC DNA]</scope>
    <source>
        <strain evidence="14 15">LMG 24775</strain>
    </source>
</reference>
<dbReference type="InterPro" id="IPR000089">
    <property type="entry name" value="Biotin_lipoyl"/>
</dbReference>
<dbReference type="PROSITE" id="PS00189">
    <property type="entry name" value="LIPOYL"/>
    <property type="match status" value="1"/>
</dbReference>
<comment type="cofactor">
    <cofactor evidence="1">
        <name>(R)-lipoate</name>
        <dbReference type="ChEBI" id="CHEBI:83088"/>
    </cofactor>
</comment>
<dbReference type="PANTHER" id="PTHR22912">
    <property type="entry name" value="DISULFIDE OXIDOREDUCTASE"/>
    <property type="match status" value="1"/>
</dbReference>
<evidence type="ECO:0000256" key="2">
    <source>
        <dbReference type="ARBA" id="ARBA00007532"/>
    </source>
</evidence>
<dbReference type="Proteomes" id="UP000183417">
    <property type="component" value="Unassembled WGS sequence"/>
</dbReference>
<evidence type="ECO:0000256" key="9">
    <source>
        <dbReference type="ARBA" id="ARBA00023157"/>
    </source>
</evidence>
<dbReference type="EC" id="1.8.1.4" evidence="3 12"/>
<dbReference type="Gene3D" id="3.30.390.30">
    <property type="match status" value="1"/>
</dbReference>
<dbReference type="PROSITE" id="PS00076">
    <property type="entry name" value="PYRIDINE_REDOX_1"/>
    <property type="match status" value="1"/>
</dbReference>
<dbReference type="GO" id="GO:0006103">
    <property type="term" value="P:2-oxoglutarate metabolic process"/>
    <property type="evidence" value="ECO:0007669"/>
    <property type="project" value="TreeGrafter"/>
</dbReference>
<dbReference type="InterPro" id="IPR004099">
    <property type="entry name" value="Pyr_nucl-diS_OxRdtase_dimer"/>
</dbReference>
<evidence type="ECO:0000256" key="4">
    <source>
        <dbReference type="ARBA" id="ARBA00022630"/>
    </source>
</evidence>
<dbReference type="GO" id="GO:0004148">
    <property type="term" value="F:dihydrolipoyl dehydrogenase (NADH) activity"/>
    <property type="evidence" value="ECO:0007669"/>
    <property type="project" value="UniProtKB-EC"/>
</dbReference>
<dbReference type="EMBL" id="FNPE01000004">
    <property type="protein sequence ID" value="SDY34317.1"/>
    <property type="molecule type" value="Genomic_DNA"/>
</dbReference>
<proteinExistence type="inferred from homology"/>
<dbReference type="InterPro" id="IPR006258">
    <property type="entry name" value="Lipoamide_DH"/>
</dbReference>
<dbReference type="InterPro" id="IPR003016">
    <property type="entry name" value="2-oxoA_DH_lipoyl-BS"/>
</dbReference>
<dbReference type="InterPro" id="IPR016156">
    <property type="entry name" value="FAD/NAD-linked_Rdtase_dimer_sf"/>
</dbReference>
<evidence type="ECO:0000256" key="6">
    <source>
        <dbReference type="ARBA" id="ARBA00022827"/>
    </source>
</evidence>
<evidence type="ECO:0000313" key="14">
    <source>
        <dbReference type="EMBL" id="SDY34317.1"/>
    </source>
</evidence>
<dbReference type="InterPro" id="IPR011053">
    <property type="entry name" value="Single_hybrid_motif"/>
</dbReference>
<name>A0A1H3J3D8_9BURK</name>
<dbReference type="Pfam" id="PF07992">
    <property type="entry name" value="Pyr_redox_2"/>
    <property type="match status" value="1"/>
</dbReference>
<comment type="miscellaneous">
    <text evidence="12">The active site is a redox-active disulfide bond.</text>
</comment>
<dbReference type="GO" id="GO:0050660">
    <property type="term" value="F:flavin adenine dinucleotide binding"/>
    <property type="evidence" value="ECO:0007669"/>
    <property type="project" value="InterPro"/>
</dbReference>
<evidence type="ECO:0000256" key="8">
    <source>
        <dbReference type="ARBA" id="ARBA00023027"/>
    </source>
</evidence>
<keyword evidence="8 12" id="KW-0520">NAD</keyword>
<protein>
    <recommendedName>
        <fullName evidence="3 12">Dihydrolipoyl dehydrogenase</fullName>
        <ecNumber evidence="3 12">1.8.1.4</ecNumber>
    </recommendedName>
</protein>
<evidence type="ECO:0000256" key="11">
    <source>
        <dbReference type="ARBA" id="ARBA00049187"/>
    </source>
</evidence>
<dbReference type="SUPFAM" id="SSF51230">
    <property type="entry name" value="Single hybrid motif"/>
    <property type="match status" value="1"/>
</dbReference>
<keyword evidence="7 12" id="KW-0560">Oxidoreductase</keyword>
<keyword evidence="6 12" id="KW-0274">FAD</keyword>
<sequence length="615" mass="63427">MAIIDIKVPDIGDFAEVGVIELLVQPGDTVAKDQSLITVESDKASMEIPSSHAGVVKELKVQLGDKVAEGSVVLTLEAAGEAAAAPQAAAAAPAAASAAAPAVPAPATPAPAPAAASYAGGAADYDCDVVVLGGGPGGYSAAFRAADLGLNVVIVERYKTLGGVCLNVGCIPSKALLHVAAVVDEVKHLEVAGVKFGAPEVNIDQLRGHKDKVIGKLTGGLGQMAKMRKVTVVRGYGNFVGANHLEVEETTGDGQEKTGSKKIVQFKRAIIAAGSQAVHLPFMPKDPRVVDSTGALNLASVPKRMLILGGGIIGLEMGTVYSTLGARLDVVEMMDGLMQGADRDLVKVWQKMNAPRFDNIMVNTKTVGAEATPEGIKVSFAPAKDGITVPEPQVYDLVLQAVGRTPNGKKIAAEKAGVAVTDRGFIEVDIQMRTNVPHIFAIGDVVGQPMLAHKAVHEAHVAAEVIAGELQGNKELAASAFNARVIPSVAYTDPEVAWVGLTEDQAKAQGIKVKKGVFPWTASGRAIANGRDEGVTKLLFDDSPEAHGHGRILGGGIVGTHAGDMIGEIALAIEMGADAVDIGKTIHPHPTLGESLGMAAEVAHGSCTDLPPQRK</sequence>
<dbReference type="PRINTS" id="PR00368">
    <property type="entry name" value="FADPNR"/>
</dbReference>
<dbReference type="Pfam" id="PF02852">
    <property type="entry name" value="Pyr_redox_dim"/>
    <property type="match status" value="1"/>
</dbReference>
<evidence type="ECO:0000256" key="1">
    <source>
        <dbReference type="ARBA" id="ARBA00001938"/>
    </source>
</evidence>
<dbReference type="SUPFAM" id="SSF55424">
    <property type="entry name" value="FAD/NAD-linked reductases, dimerisation (C-terminal) domain"/>
    <property type="match status" value="1"/>
</dbReference>
<keyword evidence="10 12" id="KW-0676">Redox-active center</keyword>
<evidence type="ECO:0000256" key="3">
    <source>
        <dbReference type="ARBA" id="ARBA00012608"/>
    </source>
</evidence>
<dbReference type="Pfam" id="PF00364">
    <property type="entry name" value="Biotin_lipoyl"/>
    <property type="match status" value="1"/>
</dbReference>
<organism evidence="14 15">
    <name type="scientific">Delftia lacustris</name>
    <dbReference type="NCBI Taxonomy" id="558537"/>
    <lineage>
        <taxon>Bacteria</taxon>
        <taxon>Pseudomonadati</taxon>
        <taxon>Pseudomonadota</taxon>
        <taxon>Betaproteobacteria</taxon>
        <taxon>Burkholderiales</taxon>
        <taxon>Comamonadaceae</taxon>
        <taxon>Delftia</taxon>
    </lineage>
</organism>
<comment type="cofactor">
    <cofactor evidence="12">
        <name>FAD</name>
        <dbReference type="ChEBI" id="CHEBI:57692"/>
    </cofactor>
    <text evidence="12">Binds 1 FAD per subunit.</text>
</comment>
<dbReference type="FunFam" id="3.30.390.30:FF:000001">
    <property type="entry name" value="Dihydrolipoyl dehydrogenase"/>
    <property type="match status" value="1"/>
</dbReference>
<keyword evidence="5" id="KW-0450">Lipoyl</keyword>
<evidence type="ECO:0000259" key="13">
    <source>
        <dbReference type="PROSITE" id="PS50968"/>
    </source>
</evidence>
<comment type="catalytic activity">
    <reaction evidence="11 12">
        <text>N(6)-[(R)-dihydrolipoyl]-L-lysyl-[protein] + NAD(+) = N(6)-[(R)-lipoyl]-L-lysyl-[protein] + NADH + H(+)</text>
        <dbReference type="Rhea" id="RHEA:15045"/>
        <dbReference type="Rhea" id="RHEA-COMP:10474"/>
        <dbReference type="Rhea" id="RHEA-COMP:10475"/>
        <dbReference type="ChEBI" id="CHEBI:15378"/>
        <dbReference type="ChEBI" id="CHEBI:57540"/>
        <dbReference type="ChEBI" id="CHEBI:57945"/>
        <dbReference type="ChEBI" id="CHEBI:83099"/>
        <dbReference type="ChEBI" id="CHEBI:83100"/>
        <dbReference type="EC" id="1.8.1.4"/>
    </reaction>
</comment>
<dbReference type="CDD" id="cd06849">
    <property type="entry name" value="lipoyl_domain"/>
    <property type="match status" value="1"/>
</dbReference>
<keyword evidence="4 12" id="KW-0285">Flavoprotein</keyword>
<evidence type="ECO:0000256" key="7">
    <source>
        <dbReference type="ARBA" id="ARBA00023002"/>
    </source>
</evidence>
<comment type="similarity">
    <text evidence="2 12">Belongs to the class-I pyridine nucleotide-disulfide oxidoreductase family.</text>
</comment>
<dbReference type="RefSeq" id="WP_074921293.1">
    <property type="nucleotide sequence ID" value="NZ_CP141274.1"/>
</dbReference>